<comment type="caution">
    <text evidence="2">The sequence shown here is derived from an EMBL/GenBank/DDBJ whole genome shotgun (WGS) entry which is preliminary data.</text>
</comment>
<feature type="region of interest" description="Disordered" evidence="1">
    <location>
        <begin position="1"/>
        <end position="64"/>
    </location>
</feature>
<gene>
    <name evidence="2" type="ORF">Tci_063176</name>
</gene>
<feature type="compositionally biased region" description="Acidic residues" evidence="1">
    <location>
        <begin position="188"/>
        <end position="197"/>
    </location>
</feature>
<evidence type="ECO:0000256" key="1">
    <source>
        <dbReference type="SAM" id="MobiDB-lite"/>
    </source>
</evidence>
<evidence type="ECO:0008006" key="3">
    <source>
        <dbReference type="Google" id="ProtNLM"/>
    </source>
</evidence>
<feature type="compositionally biased region" description="Basic and acidic residues" evidence="1">
    <location>
        <begin position="53"/>
        <end position="64"/>
    </location>
</feature>
<accession>A0A6L2NY64</accession>
<reference evidence="2" key="1">
    <citation type="journal article" date="2019" name="Sci. Rep.">
        <title>Draft genome of Tanacetum cinerariifolium, the natural source of mosquito coil.</title>
        <authorList>
            <person name="Yamashiro T."/>
            <person name="Shiraishi A."/>
            <person name="Satake H."/>
            <person name="Nakayama K."/>
        </authorList>
    </citation>
    <scope>NUCLEOTIDE SEQUENCE</scope>
</reference>
<feature type="region of interest" description="Disordered" evidence="1">
    <location>
        <begin position="169"/>
        <end position="197"/>
    </location>
</feature>
<feature type="non-terminal residue" evidence="2">
    <location>
        <position position="197"/>
    </location>
</feature>
<dbReference type="EMBL" id="BKCJ010010352">
    <property type="protein sequence ID" value="GEU91198.1"/>
    <property type="molecule type" value="Genomic_DNA"/>
</dbReference>
<protein>
    <recommendedName>
        <fullName evidence="3">Reverse transcriptase domain-containing protein</fullName>
    </recommendedName>
</protein>
<sequence length="197" mass="22411">MAQNIEFSGSDQIQTPQYPEIHPPSQVISDEVFQANHSVQYKENLENSSNSNQEKEEPQQDSDIRKLIREEYCIEAKTRSGNTTHAHNSLPEYDSFCFKIESDQERLINVLKNDIPDDSTNDPLLEEFDLFLSDNSIPSGIENVADDPDEDVRFLQELLIDDSILSHESYDSNFKDNPSIPRPPPEPPDAETDAGEE</sequence>
<name>A0A6L2NY64_TANCI</name>
<organism evidence="2">
    <name type="scientific">Tanacetum cinerariifolium</name>
    <name type="common">Dalmatian daisy</name>
    <name type="synonym">Chrysanthemum cinerariifolium</name>
    <dbReference type="NCBI Taxonomy" id="118510"/>
    <lineage>
        <taxon>Eukaryota</taxon>
        <taxon>Viridiplantae</taxon>
        <taxon>Streptophyta</taxon>
        <taxon>Embryophyta</taxon>
        <taxon>Tracheophyta</taxon>
        <taxon>Spermatophyta</taxon>
        <taxon>Magnoliopsida</taxon>
        <taxon>eudicotyledons</taxon>
        <taxon>Gunneridae</taxon>
        <taxon>Pentapetalae</taxon>
        <taxon>asterids</taxon>
        <taxon>campanulids</taxon>
        <taxon>Asterales</taxon>
        <taxon>Asteraceae</taxon>
        <taxon>Asteroideae</taxon>
        <taxon>Anthemideae</taxon>
        <taxon>Anthemidinae</taxon>
        <taxon>Tanacetum</taxon>
    </lineage>
</organism>
<feature type="compositionally biased region" description="Polar residues" evidence="1">
    <location>
        <begin position="1"/>
        <end position="17"/>
    </location>
</feature>
<proteinExistence type="predicted"/>
<evidence type="ECO:0000313" key="2">
    <source>
        <dbReference type="EMBL" id="GEU91198.1"/>
    </source>
</evidence>
<dbReference type="AlphaFoldDB" id="A0A6L2NY64"/>